<reference evidence="11" key="1">
    <citation type="submission" date="2016-10" db="EMBL/GenBank/DDBJ databases">
        <authorList>
            <person name="Varghese N."/>
            <person name="Submissions S."/>
        </authorList>
    </citation>
    <scope>NUCLEOTIDE SEQUENCE [LARGE SCALE GENOMIC DNA]</scope>
    <source>
        <strain evidence="11">DSM 10014</strain>
    </source>
</reference>
<name>A0A1H2ZNF3_9RHOB</name>
<dbReference type="PROSITE" id="PS50928">
    <property type="entry name" value="ABC_TM1"/>
    <property type="match status" value="2"/>
</dbReference>
<evidence type="ECO:0000256" key="8">
    <source>
        <dbReference type="RuleBase" id="RU363032"/>
    </source>
</evidence>
<dbReference type="STRING" id="60137.SAMN04488041_10512"/>
<feature type="transmembrane region" description="Helical" evidence="8">
    <location>
        <begin position="403"/>
        <end position="427"/>
    </location>
</feature>
<evidence type="ECO:0000313" key="11">
    <source>
        <dbReference type="Proteomes" id="UP000183076"/>
    </source>
</evidence>
<dbReference type="InterPro" id="IPR035906">
    <property type="entry name" value="MetI-like_sf"/>
</dbReference>
<proteinExistence type="inferred from homology"/>
<dbReference type="Pfam" id="PF00528">
    <property type="entry name" value="BPD_transp_1"/>
    <property type="match status" value="1"/>
</dbReference>
<feature type="transmembrane region" description="Helical" evidence="8">
    <location>
        <begin position="276"/>
        <end position="295"/>
    </location>
</feature>
<evidence type="ECO:0000256" key="6">
    <source>
        <dbReference type="ARBA" id="ARBA00022989"/>
    </source>
</evidence>
<keyword evidence="6 8" id="KW-1133">Transmembrane helix</keyword>
<feature type="domain" description="ABC transmembrane type-1" evidence="9">
    <location>
        <begin position="367"/>
        <end position="573"/>
    </location>
</feature>
<keyword evidence="7 8" id="KW-0472">Membrane</keyword>
<comment type="subcellular location">
    <subcellularLocation>
        <location evidence="1">Cell inner membrane</location>
        <topology evidence="1">Multi-pass membrane protein</topology>
    </subcellularLocation>
    <subcellularLocation>
        <location evidence="8">Cell membrane</location>
        <topology evidence="8">Multi-pass membrane protein</topology>
    </subcellularLocation>
</comment>
<keyword evidence="4" id="KW-0997">Cell inner membrane</keyword>
<dbReference type="FunFam" id="1.10.3720.10:FF:000088">
    <property type="entry name" value="Iron(III) ABC transporter, permease protein"/>
    <property type="match status" value="1"/>
</dbReference>
<evidence type="ECO:0000256" key="5">
    <source>
        <dbReference type="ARBA" id="ARBA00022692"/>
    </source>
</evidence>
<dbReference type="PANTHER" id="PTHR43357:SF3">
    <property type="entry name" value="FE(3+)-TRANSPORT SYSTEM PERMEASE PROTEIN FBPB 2"/>
    <property type="match status" value="1"/>
</dbReference>
<feature type="transmembrane region" description="Helical" evidence="8">
    <location>
        <begin position="128"/>
        <end position="146"/>
    </location>
</feature>
<feature type="transmembrane region" description="Helical" evidence="8">
    <location>
        <begin position="447"/>
        <end position="472"/>
    </location>
</feature>
<evidence type="ECO:0000259" key="9">
    <source>
        <dbReference type="PROSITE" id="PS50928"/>
    </source>
</evidence>
<keyword evidence="3" id="KW-1003">Cell membrane</keyword>
<feature type="transmembrane region" description="Helical" evidence="8">
    <location>
        <begin position="175"/>
        <end position="197"/>
    </location>
</feature>
<keyword evidence="5 8" id="KW-0812">Transmembrane</keyword>
<feature type="transmembrane region" description="Helical" evidence="8">
    <location>
        <begin position="555"/>
        <end position="574"/>
    </location>
</feature>
<evidence type="ECO:0000313" key="10">
    <source>
        <dbReference type="EMBL" id="SDX18851.1"/>
    </source>
</evidence>
<organism evidence="10 11">
    <name type="scientific">Sulfitobacter pontiacus</name>
    <dbReference type="NCBI Taxonomy" id="60137"/>
    <lineage>
        <taxon>Bacteria</taxon>
        <taxon>Pseudomonadati</taxon>
        <taxon>Pseudomonadota</taxon>
        <taxon>Alphaproteobacteria</taxon>
        <taxon>Rhodobacterales</taxon>
        <taxon>Roseobacteraceae</taxon>
        <taxon>Sulfitobacter</taxon>
    </lineage>
</organism>
<dbReference type="Proteomes" id="UP000183076">
    <property type="component" value="Unassembled WGS sequence"/>
</dbReference>
<feature type="transmembrane region" description="Helical" evidence="8">
    <location>
        <begin position="325"/>
        <end position="352"/>
    </location>
</feature>
<accession>A0A1H2ZNF3</accession>
<protein>
    <submittedName>
        <fullName evidence="10">Iron(III) transport system permease protein</fullName>
    </submittedName>
</protein>
<feature type="transmembrane region" description="Helical" evidence="8">
    <location>
        <begin position="372"/>
        <end position="391"/>
    </location>
</feature>
<dbReference type="Gene3D" id="1.10.3720.10">
    <property type="entry name" value="MetI-like"/>
    <property type="match status" value="2"/>
</dbReference>
<gene>
    <name evidence="10" type="ORF">SAMN04488041_10512</name>
</gene>
<feature type="transmembrane region" description="Helical" evidence="8">
    <location>
        <begin position="93"/>
        <end position="116"/>
    </location>
</feature>
<dbReference type="EMBL" id="FNNB01000005">
    <property type="protein sequence ID" value="SDX18851.1"/>
    <property type="molecule type" value="Genomic_DNA"/>
</dbReference>
<dbReference type="CDD" id="cd06261">
    <property type="entry name" value="TM_PBP2"/>
    <property type="match status" value="1"/>
</dbReference>
<feature type="transmembrane region" description="Helical" evidence="8">
    <location>
        <begin position="234"/>
        <end position="256"/>
    </location>
</feature>
<feature type="transmembrane region" description="Helical" evidence="8">
    <location>
        <begin position="501"/>
        <end position="519"/>
    </location>
</feature>
<dbReference type="GO" id="GO:0005886">
    <property type="term" value="C:plasma membrane"/>
    <property type="evidence" value="ECO:0007669"/>
    <property type="project" value="UniProtKB-SubCell"/>
</dbReference>
<dbReference type="PANTHER" id="PTHR43357">
    <property type="entry name" value="INNER MEMBRANE ABC TRANSPORTER PERMEASE PROTEIN YDCV"/>
    <property type="match status" value="1"/>
</dbReference>
<evidence type="ECO:0000256" key="1">
    <source>
        <dbReference type="ARBA" id="ARBA00004429"/>
    </source>
</evidence>
<dbReference type="SUPFAM" id="SSF161098">
    <property type="entry name" value="MetI-like"/>
    <property type="match status" value="2"/>
</dbReference>
<evidence type="ECO:0000256" key="7">
    <source>
        <dbReference type="ARBA" id="ARBA00023136"/>
    </source>
</evidence>
<evidence type="ECO:0000256" key="3">
    <source>
        <dbReference type="ARBA" id="ARBA00022475"/>
    </source>
</evidence>
<dbReference type="InterPro" id="IPR000515">
    <property type="entry name" value="MetI-like"/>
</dbReference>
<feature type="domain" description="ABC transmembrane type-1" evidence="9">
    <location>
        <begin position="90"/>
        <end position="294"/>
    </location>
</feature>
<sequence>MHLRAALQFSVIPLVFPTELVETDRMTTQDINTSPAAVKRSRDGVRLLAGVAVAIAATCALPMVAVLLAALVGGTETVRHLIDTVLLGYAGTTVLLVAMVATGTFALGVGTAWLVTMTRFPGARMLEIALVLPLAFPAYVLAYAYTHILDHPGIVQTVLRDVTGWGPRDYWFPEIRSLGGAALMLVLVLYPYVYLLARAAFLQQSATTFLAARALGSSAWAAFFKVSLPLARPAIAAGVLLTVMETIADFGTVAYFSVQTFATGIYTSWFSLFDRAGAAQLALCLLSFALLLAMLERIQRGKAQYHDPARRAVAMPPAQLKGWQAAAAMLACGVPVIFGAILPVIVLIWMGIGSEQDLLSPRYLGFIRNSATLAGVAAVLTVAAAVCVGFFQRLRPGKLSFGAGYIARLGYAVPGGVIAVGLMVPFATFDNQLDAWMRSTFDISTGLLVTGSIWLLVAAYMVRFLAAALGAYEGGQAMVHANMDSAARSLGETPVGTLRRVHLPILSPSLLTALLIVFVDVMKELPATLIMRPFNYDTLAVQAYRLASDERLDGAAVPSLVIVAMGLLPVILICRQVGRQK</sequence>
<dbReference type="AlphaFoldDB" id="A0A1H2ZNF3"/>
<feature type="transmembrane region" description="Helical" evidence="8">
    <location>
        <begin position="47"/>
        <end position="73"/>
    </location>
</feature>
<dbReference type="GO" id="GO:0055085">
    <property type="term" value="P:transmembrane transport"/>
    <property type="evidence" value="ECO:0007669"/>
    <property type="project" value="InterPro"/>
</dbReference>
<keyword evidence="2 8" id="KW-0813">Transport</keyword>
<comment type="similarity">
    <text evidence="8">Belongs to the binding-protein-dependent transport system permease family.</text>
</comment>
<evidence type="ECO:0000256" key="4">
    <source>
        <dbReference type="ARBA" id="ARBA00022519"/>
    </source>
</evidence>
<evidence type="ECO:0000256" key="2">
    <source>
        <dbReference type="ARBA" id="ARBA00022448"/>
    </source>
</evidence>